<dbReference type="SUPFAM" id="SSF55729">
    <property type="entry name" value="Acyl-CoA N-acyltransferases (Nat)"/>
    <property type="match status" value="1"/>
</dbReference>
<dbReference type="GO" id="GO:1990189">
    <property type="term" value="F:protein N-terminal-serine acetyltransferase activity"/>
    <property type="evidence" value="ECO:0007669"/>
    <property type="project" value="TreeGrafter"/>
</dbReference>
<dbReference type="EMBL" id="FPAA01000001">
    <property type="protein sequence ID" value="SFS31919.1"/>
    <property type="molecule type" value="Genomic_DNA"/>
</dbReference>
<dbReference type="GO" id="GO:0005737">
    <property type="term" value="C:cytoplasm"/>
    <property type="evidence" value="ECO:0007669"/>
    <property type="project" value="TreeGrafter"/>
</dbReference>
<evidence type="ECO:0000313" key="3">
    <source>
        <dbReference type="Proteomes" id="UP000198660"/>
    </source>
</evidence>
<gene>
    <name evidence="2" type="ORF">SAMN05444972_101169</name>
</gene>
<dbReference type="PROSITE" id="PS51186">
    <property type="entry name" value="GNAT"/>
    <property type="match status" value="1"/>
</dbReference>
<keyword evidence="2" id="KW-0808">Transferase</keyword>
<dbReference type="PANTHER" id="PTHR43441:SF3">
    <property type="entry name" value="ACETYLTRANSFERASE"/>
    <property type="match status" value="1"/>
</dbReference>
<organism evidence="2 3">
    <name type="scientific">Marininema halotolerans</name>
    <dbReference type="NCBI Taxonomy" id="1155944"/>
    <lineage>
        <taxon>Bacteria</taxon>
        <taxon>Bacillati</taxon>
        <taxon>Bacillota</taxon>
        <taxon>Bacilli</taxon>
        <taxon>Bacillales</taxon>
        <taxon>Thermoactinomycetaceae</taxon>
        <taxon>Marininema</taxon>
    </lineage>
</organism>
<proteinExistence type="predicted"/>
<dbReference type="InterPro" id="IPR000182">
    <property type="entry name" value="GNAT_dom"/>
</dbReference>
<dbReference type="RefSeq" id="WP_091832413.1">
    <property type="nucleotide sequence ID" value="NZ_FPAA01000001.1"/>
</dbReference>
<dbReference type="PANTHER" id="PTHR43441">
    <property type="entry name" value="RIBOSOMAL-PROTEIN-SERINE ACETYLTRANSFERASE"/>
    <property type="match status" value="1"/>
</dbReference>
<name>A0A1I6NVP8_9BACL</name>
<dbReference type="Gene3D" id="3.40.630.30">
    <property type="match status" value="1"/>
</dbReference>
<sequence length="187" mass="21633">MTKLILKEFPDTLETERLLLRCPLPGDGILVYEAMKETREELLPWMAWALEEPDCEQVEINVRKAHIHFLERRDLRFHLFIKENGAFVGSSGLHRLDWKVPCAEIGYWCRKRYMGQGLISEAVRGLRDFGVKQLGMKRLAIHCDRENGASRRVAERAGFTLEGILRQHERATNGELRDTAIYADVVL</sequence>
<dbReference type="OrthoDB" id="9799321at2"/>
<dbReference type="GO" id="GO:0008999">
    <property type="term" value="F:protein-N-terminal-alanine acetyltransferase activity"/>
    <property type="evidence" value="ECO:0007669"/>
    <property type="project" value="TreeGrafter"/>
</dbReference>
<evidence type="ECO:0000259" key="1">
    <source>
        <dbReference type="PROSITE" id="PS51186"/>
    </source>
</evidence>
<reference evidence="3" key="1">
    <citation type="submission" date="2016-10" db="EMBL/GenBank/DDBJ databases">
        <authorList>
            <person name="Varghese N."/>
            <person name="Submissions S."/>
        </authorList>
    </citation>
    <scope>NUCLEOTIDE SEQUENCE [LARGE SCALE GENOMIC DNA]</scope>
    <source>
        <strain evidence="3">DSM 45789</strain>
    </source>
</reference>
<dbReference type="Pfam" id="PF13302">
    <property type="entry name" value="Acetyltransf_3"/>
    <property type="match status" value="1"/>
</dbReference>
<protein>
    <submittedName>
        <fullName evidence="2">Protein N-acetyltransferase, RimJ/RimL family</fullName>
    </submittedName>
</protein>
<accession>A0A1I6NVP8</accession>
<dbReference type="AlphaFoldDB" id="A0A1I6NVP8"/>
<evidence type="ECO:0000313" key="2">
    <source>
        <dbReference type="EMBL" id="SFS31919.1"/>
    </source>
</evidence>
<feature type="domain" description="N-acetyltransferase" evidence="1">
    <location>
        <begin position="29"/>
        <end position="181"/>
    </location>
</feature>
<dbReference type="InterPro" id="IPR051908">
    <property type="entry name" value="Ribosomal_N-acetyltransferase"/>
</dbReference>
<dbReference type="Proteomes" id="UP000198660">
    <property type="component" value="Unassembled WGS sequence"/>
</dbReference>
<dbReference type="InterPro" id="IPR016181">
    <property type="entry name" value="Acyl_CoA_acyltransferase"/>
</dbReference>
<keyword evidence="3" id="KW-1185">Reference proteome</keyword>